<sequence length="278" mass="30870">MTDTSSDTIATDLHRIVRVRHELKRRLLTVKRVTSVTPHMKRITLTGDDLEGFVSASYDNHVKVFFPRPGEAEPLMPVFSEGRVLVDESARPIARDYTPRRYDEAAKELDIDFAIHDAGPATTWATEAKPGDKVGIGGPRGSFVVPDDFDWYLLIGDETALPAIGRRLEELRPATRAIVIAEVADAAEEQTFAAKASVTINWLHRGQQSAGSTTLMEDALRSLKLPVGDGYAFIAAESEVAKRLRKILVDERQHPKAWVKASGYWKGGAENYHEPHDD</sequence>
<comment type="caution">
    <text evidence="3">The sequence shown here is derived from an EMBL/GenBank/DDBJ whole genome shotgun (WGS) entry which is preliminary data.</text>
</comment>
<dbReference type="InterPro" id="IPR007037">
    <property type="entry name" value="SIP_rossman_dom"/>
</dbReference>
<dbReference type="EMBL" id="LVYV01000008">
    <property type="protein sequence ID" value="KZD23804.1"/>
    <property type="molecule type" value="Genomic_DNA"/>
</dbReference>
<dbReference type="Pfam" id="PF08021">
    <property type="entry name" value="FAD_binding_9"/>
    <property type="match status" value="1"/>
</dbReference>
<protein>
    <submittedName>
        <fullName evidence="3">NADPH-dependent ferric siderophore reductase</fullName>
    </submittedName>
</protein>
<evidence type="ECO:0000256" key="1">
    <source>
        <dbReference type="ARBA" id="ARBA00035644"/>
    </source>
</evidence>
<dbReference type="FunFam" id="2.40.30.10:FF:000055">
    <property type="entry name" value="Siderophore-interacting family protein"/>
    <property type="match status" value="1"/>
</dbReference>
<evidence type="ECO:0000313" key="4">
    <source>
        <dbReference type="Proteomes" id="UP000076574"/>
    </source>
</evidence>
<dbReference type="InterPro" id="IPR017927">
    <property type="entry name" value="FAD-bd_FR_type"/>
</dbReference>
<dbReference type="SUPFAM" id="SSF63380">
    <property type="entry name" value="Riboflavin synthase domain-like"/>
    <property type="match status" value="1"/>
</dbReference>
<dbReference type="AlphaFoldDB" id="A0A161QR66"/>
<dbReference type="RefSeq" id="WP_068732054.1">
    <property type="nucleotide sequence ID" value="NZ_LVYV01000008.1"/>
</dbReference>
<dbReference type="Gene3D" id="3.40.50.80">
    <property type="entry name" value="Nucleotide-binding domain of ferredoxin-NADP reductase (FNR) module"/>
    <property type="match status" value="1"/>
</dbReference>
<dbReference type="PANTHER" id="PTHR30157:SF0">
    <property type="entry name" value="NADPH-DEPENDENT FERRIC-CHELATE REDUCTASE"/>
    <property type="match status" value="1"/>
</dbReference>
<dbReference type="InterPro" id="IPR017938">
    <property type="entry name" value="Riboflavin_synthase-like_b-brl"/>
</dbReference>
<dbReference type="InterPro" id="IPR013113">
    <property type="entry name" value="SIP_FAD-bd"/>
</dbReference>
<name>A0A161QR66_9BRAD</name>
<dbReference type="STRING" id="943830.A4A58_26025"/>
<comment type="similarity">
    <text evidence="1">Belongs to the SIP oxidoreductase family.</text>
</comment>
<dbReference type="Gene3D" id="2.40.30.10">
    <property type="entry name" value="Translation factors"/>
    <property type="match status" value="1"/>
</dbReference>
<evidence type="ECO:0000259" key="2">
    <source>
        <dbReference type="PROSITE" id="PS51384"/>
    </source>
</evidence>
<accession>A0A161QR66</accession>
<dbReference type="InterPro" id="IPR039374">
    <property type="entry name" value="SIP_fam"/>
</dbReference>
<keyword evidence="4" id="KW-1185">Reference proteome</keyword>
<organism evidence="3 4">
    <name type="scientific">Tardiphaga robiniae</name>
    <dbReference type="NCBI Taxonomy" id="943830"/>
    <lineage>
        <taxon>Bacteria</taxon>
        <taxon>Pseudomonadati</taxon>
        <taxon>Pseudomonadota</taxon>
        <taxon>Alphaproteobacteria</taxon>
        <taxon>Hyphomicrobiales</taxon>
        <taxon>Nitrobacteraceae</taxon>
        <taxon>Tardiphaga</taxon>
    </lineage>
</organism>
<dbReference type="Pfam" id="PF04954">
    <property type="entry name" value="SIP"/>
    <property type="match status" value="1"/>
</dbReference>
<reference evidence="3 4" key="1">
    <citation type="submission" date="2016-03" db="EMBL/GenBank/DDBJ databases">
        <title>Microsymbionts genomes from the relict species Vavilovia formosa (Stev.) Fed.</title>
        <authorList>
            <person name="Kopat V."/>
            <person name="Chirak E."/>
            <person name="Kimeklis A."/>
            <person name="Andronov E."/>
        </authorList>
    </citation>
    <scope>NUCLEOTIDE SEQUENCE [LARGE SCALE GENOMIC DNA]</scope>
    <source>
        <strain evidence="3 4">Vaf07</strain>
    </source>
</reference>
<dbReference type="InterPro" id="IPR039261">
    <property type="entry name" value="FNR_nucleotide-bd"/>
</dbReference>
<proteinExistence type="inferred from homology"/>
<dbReference type="CDD" id="cd06193">
    <property type="entry name" value="siderophore_interacting"/>
    <property type="match status" value="1"/>
</dbReference>
<dbReference type="PANTHER" id="PTHR30157">
    <property type="entry name" value="FERRIC REDUCTASE, NADPH-DEPENDENT"/>
    <property type="match status" value="1"/>
</dbReference>
<gene>
    <name evidence="3" type="ORF">A4A58_26025</name>
</gene>
<dbReference type="OrthoDB" id="9814826at2"/>
<dbReference type="Proteomes" id="UP000076574">
    <property type="component" value="Unassembled WGS sequence"/>
</dbReference>
<dbReference type="GO" id="GO:0016491">
    <property type="term" value="F:oxidoreductase activity"/>
    <property type="evidence" value="ECO:0007669"/>
    <property type="project" value="InterPro"/>
</dbReference>
<evidence type="ECO:0000313" key="3">
    <source>
        <dbReference type="EMBL" id="KZD23804.1"/>
    </source>
</evidence>
<dbReference type="PROSITE" id="PS51384">
    <property type="entry name" value="FAD_FR"/>
    <property type="match status" value="1"/>
</dbReference>
<feature type="domain" description="FAD-binding FR-type" evidence="2">
    <location>
        <begin position="23"/>
        <end position="146"/>
    </location>
</feature>